<dbReference type="AlphaFoldDB" id="A0A2R4WZP1"/>
<evidence type="ECO:0000256" key="2">
    <source>
        <dbReference type="ARBA" id="ARBA00022679"/>
    </source>
</evidence>
<gene>
    <name evidence="4" type="ORF">HARCEL1_04490</name>
</gene>
<protein>
    <submittedName>
        <fullName evidence="4">Methyltransferase</fullName>
    </submittedName>
</protein>
<name>A0A2R4WZP1_9EURY</name>
<reference evidence="4 5" key="1">
    <citation type="submission" date="2018-04" db="EMBL/GenBank/DDBJ databases">
        <title>Halococcoides cellulosivorans gen. nov., sp. nov., an extremely halophilic cellulose-utilizing haloarchaeon from hypersaline lakes.</title>
        <authorList>
            <person name="Sorokin D.Y."/>
            <person name="Toshchakov S.V."/>
            <person name="Samarov N.I."/>
            <person name="Korzhenkov A."/>
            <person name="Kublanov I.V."/>
        </authorList>
    </citation>
    <scope>NUCLEOTIDE SEQUENCE [LARGE SCALE GENOMIC DNA]</scope>
    <source>
        <strain evidence="4 5">HArcel1</strain>
    </source>
</reference>
<keyword evidence="3" id="KW-0949">S-adenosyl-L-methionine</keyword>
<evidence type="ECO:0000313" key="5">
    <source>
        <dbReference type="Proteomes" id="UP000244727"/>
    </source>
</evidence>
<dbReference type="GO" id="GO:0008171">
    <property type="term" value="F:O-methyltransferase activity"/>
    <property type="evidence" value="ECO:0007669"/>
    <property type="project" value="InterPro"/>
</dbReference>
<keyword evidence="5" id="KW-1185">Reference proteome</keyword>
<dbReference type="Pfam" id="PF01596">
    <property type="entry name" value="Methyltransf_3"/>
    <property type="match status" value="1"/>
</dbReference>
<keyword evidence="2 4" id="KW-0808">Transferase</keyword>
<dbReference type="PROSITE" id="PS51682">
    <property type="entry name" value="SAM_OMT_I"/>
    <property type="match status" value="1"/>
</dbReference>
<dbReference type="InterPro" id="IPR002935">
    <property type="entry name" value="SAM_O-MeTrfase"/>
</dbReference>
<sequence>MSADGFAVTDAISARIGPRADRIVAAMDRRAARDGFPTIGPAAGGWLATLARLIDAERAVEFGSGFGYSAYWLLRGAPDCAITLTEIDADELDLAREYLAAGGVADRATFEHGDAHAILADGSAPLDFVLVDCEKTRYAEAFETVRDRIASGGIVVADNAVAGAGIDRAAVRAALAGETDPDHDATGGIVSYLETVRADPDFQSGLLPVGEGLAVSVRTGGTVTGDP</sequence>
<dbReference type="GeneID" id="36511739"/>
<dbReference type="PANTHER" id="PTHR43167">
    <property type="entry name" value="PUTATIVE (AFU_ORTHOLOGUE AFUA_6G01830)-RELATED"/>
    <property type="match status" value="1"/>
</dbReference>
<dbReference type="CDD" id="cd02440">
    <property type="entry name" value="AdoMet_MTases"/>
    <property type="match status" value="1"/>
</dbReference>
<dbReference type="SUPFAM" id="SSF53335">
    <property type="entry name" value="S-adenosyl-L-methionine-dependent methyltransferases"/>
    <property type="match status" value="1"/>
</dbReference>
<accession>A0A2R4WZP1</accession>
<keyword evidence="1 4" id="KW-0489">Methyltransferase</keyword>
<evidence type="ECO:0000256" key="3">
    <source>
        <dbReference type="ARBA" id="ARBA00022691"/>
    </source>
</evidence>
<dbReference type="KEGG" id="harc:HARCEL1_04490"/>
<evidence type="ECO:0000313" key="4">
    <source>
        <dbReference type="EMBL" id="AWB27018.1"/>
    </source>
</evidence>
<dbReference type="RefSeq" id="WP_108381387.1">
    <property type="nucleotide sequence ID" value="NZ_CP028858.1"/>
</dbReference>
<dbReference type="PANTHER" id="PTHR43167:SF1">
    <property type="entry name" value="PUTATIVE (AFU_ORTHOLOGUE AFUA_6G01830)-RELATED"/>
    <property type="match status" value="1"/>
</dbReference>
<dbReference type="Proteomes" id="UP000244727">
    <property type="component" value="Chromosome"/>
</dbReference>
<dbReference type="GO" id="GO:0032259">
    <property type="term" value="P:methylation"/>
    <property type="evidence" value="ECO:0007669"/>
    <property type="project" value="UniProtKB-KW"/>
</dbReference>
<proteinExistence type="predicted"/>
<evidence type="ECO:0000256" key="1">
    <source>
        <dbReference type="ARBA" id="ARBA00022603"/>
    </source>
</evidence>
<dbReference type="InterPro" id="IPR029063">
    <property type="entry name" value="SAM-dependent_MTases_sf"/>
</dbReference>
<dbReference type="EMBL" id="CP028858">
    <property type="protein sequence ID" value="AWB27018.1"/>
    <property type="molecule type" value="Genomic_DNA"/>
</dbReference>
<organism evidence="4 5">
    <name type="scientific">Halococcoides cellulosivorans</name>
    <dbReference type="NCBI Taxonomy" id="1679096"/>
    <lineage>
        <taxon>Archaea</taxon>
        <taxon>Methanobacteriati</taxon>
        <taxon>Methanobacteriota</taxon>
        <taxon>Stenosarchaea group</taxon>
        <taxon>Halobacteria</taxon>
        <taxon>Halobacteriales</taxon>
        <taxon>Haloarculaceae</taxon>
        <taxon>Halococcoides</taxon>
    </lineage>
</organism>
<dbReference type="Gene3D" id="3.40.50.150">
    <property type="entry name" value="Vaccinia Virus protein VP39"/>
    <property type="match status" value="1"/>
</dbReference>